<dbReference type="AlphaFoldDB" id="A0AAD9PVV1"/>
<keyword evidence="3" id="KW-1185">Reference proteome</keyword>
<dbReference type="InterPro" id="IPR043502">
    <property type="entry name" value="DNA/RNA_pol_sf"/>
</dbReference>
<dbReference type="PROSITE" id="PS50878">
    <property type="entry name" value="RT_POL"/>
    <property type="match status" value="1"/>
</dbReference>
<reference evidence="2" key="2">
    <citation type="journal article" date="2023" name="Science">
        <title>Genomic signatures of disease resistance in endangered staghorn corals.</title>
        <authorList>
            <person name="Vollmer S.V."/>
            <person name="Selwyn J.D."/>
            <person name="Despard B.A."/>
            <person name="Roesel C.L."/>
        </authorList>
    </citation>
    <scope>NUCLEOTIDE SEQUENCE</scope>
    <source>
        <strain evidence="2">K2</strain>
    </source>
</reference>
<dbReference type="Proteomes" id="UP001249851">
    <property type="component" value="Unassembled WGS sequence"/>
</dbReference>
<evidence type="ECO:0000313" key="3">
    <source>
        <dbReference type="Proteomes" id="UP001249851"/>
    </source>
</evidence>
<reference evidence="2" key="1">
    <citation type="journal article" date="2023" name="G3 (Bethesda)">
        <title>Whole genome assembly and annotation of the endangered Caribbean coral Acropora cervicornis.</title>
        <authorList>
            <person name="Selwyn J.D."/>
            <person name="Vollmer S.V."/>
        </authorList>
    </citation>
    <scope>NUCLEOTIDE SEQUENCE</scope>
    <source>
        <strain evidence="2">K2</strain>
    </source>
</reference>
<sequence length="258" mass="28819">MSTCSVPIDLTKAFDSICHNLLLAKLHGYGVSQGAMEFLQSYLSNRQQRVKVNGILSDWLPVLCGIPQGSLLGPLLFNIFINDLNFVTRIASLRLYADDTTTYTSAANTMALELSFNQDLQKLSTWFSSNYLTVNHTKTQAMILGNFNYQPVLSIGNSIKEIESFLEILGVHIDNKFSFKAYVSAILKKVYAKIGVLRRLKRLVPSDVALILYKCCILPHLEYCSPLLLGINKTLVNKLEAANYYALKVLLNVGKDVD</sequence>
<keyword evidence="2" id="KW-0808">Transferase</keyword>
<dbReference type="PANTHER" id="PTHR33332">
    <property type="entry name" value="REVERSE TRANSCRIPTASE DOMAIN-CONTAINING PROTEIN"/>
    <property type="match status" value="1"/>
</dbReference>
<name>A0AAD9PVV1_ACRCE</name>
<dbReference type="EMBL" id="JARQWQ010000117">
    <property type="protein sequence ID" value="KAK2549990.1"/>
    <property type="molecule type" value="Genomic_DNA"/>
</dbReference>
<evidence type="ECO:0000313" key="2">
    <source>
        <dbReference type="EMBL" id="KAK2549990.1"/>
    </source>
</evidence>
<proteinExistence type="predicted"/>
<dbReference type="Pfam" id="PF00078">
    <property type="entry name" value="RVT_1"/>
    <property type="match status" value="1"/>
</dbReference>
<comment type="caution">
    <text evidence="2">The sequence shown here is derived from an EMBL/GenBank/DDBJ whole genome shotgun (WGS) entry which is preliminary data.</text>
</comment>
<organism evidence="2 3">
    <name type="scientific">Acropora cervicornis</name>
    <name type="common">Staghorn coral</name>
    <dbReference type="NCBI Taxonomy" id="6130"/>
    <lineage>
        <taxon>Eukaryota</taxon>
        <taxon>Metazoa</taxon>
        <taxon>Cnidaria</taxon>
        <taxon>Anthozoa</taxon>
        <taxon>Hexacorallia</taxon>
        <taxon>Scleractinia</taxon>
        <taxon>Astrocoeniina</taxon>
        <taxon>Acroporidae</taxon>
        <taxon>Acropora</taxon>
    </lineage>
</organism>
<keyword evidence="2" id="KW-0548">Nucleotidyltransferase</keyword>
<protein>
    <submittedName>
        <fullName evidence="2">RNA-directed DNA polymerase from mobile element jockey</fullName>
    </submittedName>
</protein>
<dbReference type="GO" id="GO:0003964">
    <property type="term" value="F:RNA-directed DNA polymerase activity"/>
    <property type="evidence" value="ECO:0007669"/>
    <property type="project" value="UniProtKB-KW"/>
</dbReference>
<evidence type="ECO:0000259" key="1">
    <source>
        <dbReference type="PROSITE" id="PS50878"/>
    </source>
</evidence>
<feature type="domain" description="Reverse transcriptase" evidence="1">
    <location>
        <begin position="1"/>
        <end position="173"/>
    </location>
</feature>
<keyword evidence="2" id="KW-0695">RNA-directed DNA polymerase</keyword>
<accession>A0AAD9PVV1</accession>
<dbReference type="InterPro" id="IPR000477">
    <property type="entry name" value="RT_dom"/>
</dbReference>
<gene>
    <name evidence="2" type="ORF">P5673_029444</name>
</gene>
<dbReference type="SUPFAM" id="SSF56672">
    <property type="entry name" value="DNA/RNA polymerases"/>
    <property type="match status" value="1"/>
</dbReference>